<evidence type="ECO:0000313" key="4">
    <source>
        <dbReference type="Proteomes" id="UP001597094"/>
    </source>
</evidence>
<organism evidence="3 4">
    <name type="scientific">Pontibacter rugosus</name>
    <dbReference type="NCBI Taxonomy" id="1745966"/>
    <lineage>
        <taxon>Bacteria</taxon>
        <taxon>Pseudomonadati</taxon>
        <taxon>Bacteroidota</taxon>
        <taxon>Cytophagia</taxon>
        <taxon>Cytophagales</taxon>
        <taxon>Hymenobacteraceae</taxon>
        <taxon>Pontibacter</taxon>
    </lineage>
</organism>
<keyword evidence="2" id="KW-0694">RNA-binding</keyword>
<dbReference type="Gene3D" id="3.50.80.10">
    <property type="entry name" value="D-tyrosyl-tRNA(Tyr) deacylase"/>
    <property type="match status" value="1"/>
</dbReference>
<dbReference type="RefSeq" id="WP_377525598.1">
    <property type="nucleotide sequence ID" value="NZ_JBHTLD010000058.1"/>
</dbReference>
<evidence type="ECO:0000256" key="1">
    <source>
        <dbReference type="ARBA" id="ARBA00009673"/>
    </source>
</evidence>
<dbReference type="Pfam" id="PF02580">
    <property type="entry name" value="Tyr_Deacylase"/>
    <property type="match status" value="1"/>
</dbReference>
<keyword evidence="2 3" id="KW-0378">Hydrolase</keyword>
<keyword evidence="2" id="KW-0963">Cytoplasm</keyword>
<gene>
    <name evidence="2 3" type="primary">dtd</name>
    <name evidence="3" type="ORF">ACFQ2O_08405</name>
</gene>
<comment type="similarity">
    <text evidence="1 2">Belongs to the DTD family.</text>
</comment>
<dbReference type="GO" id="GO:0051499">
    <property type="term" value="F:D-aminoacyl-tRNA deacylase activity"/>
    <property type="evidence" value="ECO:0007669"/>
    <property type="project" value="UniProtKB-EC"/>
</dbReference>
<comment type="subcellular location">
    <subcellularLocation>
        <location evidence="2">Cytoplasm</location>
    </subcellularLocation>
</comment>
<dbReference type="NCBIfam" id="TIGR00256">
    <property type="entry name" value="D-aminoacyl-tRNA deacylase"/>
    <property type="match status" value="1"/>
</dbReference>
<keyword evidence="4" id="KW-1185">Reference proteome</keyword>
<keyword evidence="2" id="KW-0820">tRNA-binding</keyword>
<name>A0ABW3SQN9_9BACT</name>
<accession>A0ABW3SQN9</accession>
<dbReference type="InterPro" id="IPR003732">
    <property type="entry name" value="Daa-tRNA_deacyls_DTD"/>
</dbReference>
<dbReference type="HAMAP" id="MF_00518">
    <property type="entry name" value="Deacylase_Dtd"/>
    <property type="match status" value="1"/>
</dbReference>
<comment type="subunit">
    <text evidence="2">Homodimer.</text>
</comment>
<comment type="catalytic activity">
    <reaction evidence="2">
        <text>a D-aminoacyl-tRNA + H2O = a tRNA + a D-alpha-amino acid + H(+)</text>
        <dbReference type="Rhea" id="RHEA:13953"/>
        <dbReference type="Rhea" id="RHEA-COMP:10123"/>
        <dbReference type="Rhea" id="RHEA-COMP:10124"/>
        <dbReference type="ChEBI" id="CHEBI:15377"/>
        <dbReference type="ChEBI" id="CHEBI:15378"/>
        <dbReference type="ChEBI" id="CHEBI:59871"/>
        <dbReference type="ChEBI" id="CHEBI:78442"/>
        <dbReference type="ChEBI" id="CHEBI:79333"/>
        <dbReference type="EC" id="3.1.1.96"/>
    </reaction>
</comment>
<dbReference type="CDD" id="cd00563">
    <property type="entry name" value="Dtyr_deacylase"/>
    <property type="match status" value="1"/>
</dbReference>
<evidence type="ECO:0000256" key="2">
    <source>
        <dbReference type="HAMAP-Rule" id="MF_00518"/>
    </source>
</evidence>
<proteinExistence type="inferred from homology"/>
<dbReference type="PANTHER" id="PTHR10472">
    <property type="entry name" value="D-TYROSYL-TRNA TYR DEACYLASE"/>
    <property type="match status" value="1"/>
</dbReference>
<comment type="catalytic activity">
    <reaction evidence="2">
        <text>glycyl-tRNA(Ala) + H2O = tRNA(Ala) + glycine + H(+)</text>
        <dbReference type="Rhea" id="RHEA:53744"/>
        <dbReference type="Rhea" id="RHEA-COMP:9657"/>
        <dbReference type="Rhea" id="RHEA-COMP:13640"/>
        <dbReference type="ChEBI" id="CHEBI:15377"/>
        <dbReference type="ChEBI" id="CHEBI:15378"/>
        <dbReference type="ChEBI" id="CHEBI:57305"/>
        <dbReference type="ChEBI" id="CHEBI:78442"/>
        <dbReference type="ChEBI" id="CHEBI:78522"/>
    </reaction>
</comment>
<dbReference type="Proteomes" id="UP001597094">
    <property type="component" value="Unassembled WGS sequence"/>
</dbReference>
<protein>
    <recommendedName>
        <fullName evidence="2">D-aminoacyl-tRNA deacylase</fullName>
        <shortName evidence="2">DTD</shortName>
        <ecNumber evidence="2">3.1.1.96</ecNumber>
    </recommendedName>
    <alternativeName>
        <fullName evidence="2">Gly-tRNA(Ala) deacylase</fullName>
        <ecNumber evidence="2">3.1.1.-</ecNumber>
    </alternativeName>
</protein>
<dbReference type="SUPFAM" id="SSF69500">
    <property type="entry name" value="DTD-like"/>
    <property type="match status" value="1"/>
</dbReference>
<evidence type="ECO:0000313" key="3">
    <source>
        <dbReference type="EMBL" id="MFD1186221.1"/>
    </source>
</evidence>
<comment type="function">
    <text evidence="2">An aminoacyl-tRNA editing enzyme that deacylates mischarged D-aminoacyl-tRNAs. Also deacylates mischarged glycyl-tRNA(Ala), protecting cells against glycine mischarging by AlaRS. Acts via tRNA-based rather than protein-based catalysis; rejects L-amino acids rather than detecting D-amino acids in the active site. By recycling D-aminoacyl-tRNA to D-amino acids and free tRNA molecules, this enzyme counteracts the toxicity associated with the formation of D-aminoacyl-tRNA entities in vivo and helps enforce protein L-homochirality.</text>
</comment>
<dbReference type="EMBL" id="JBHTLD010000058">
    <property type="protein sequence ID" value="MFD1186221.1"/>
    <property type="molecule type" value="Genomic_DNA"/>
</dbReference>
<dbReference type="PANTHER" id="PTHR10472:SF5">
    <property type="entry name" value="D-AMINOACYL-TRNA DEACYLASE 1"/>
    <property type="match status" value="1"/>
</dbReference>
<feature type="short sequence motif" description="Gly-cisPro motif, important for rejection of L-amino acids" evidence="2">
    <location>
        <begin position="138"/>
        <end position="139"/>
    </location>
</feature>
<dbReference type="EC" id="3.1.1.-" evidence="2"/>
<reference evidence="4" key="1">
    <citation type="journal article" date="2019" name="Int. J. Syst. Evol. Microbiol.">
        <title>The Global Catalogue of Microorganisms (GCM) 10K type strain sequencing project: providing services to taxonomists for standard genome sequencing and annotation.</title>
        <authorList>
            <consortium name="The Broad Institute Genomics Platform"/>
            <consortium name="The Broad Institute Genome Sequencing Center for Infectious Disease"/>
            <person name="Wu L."/>
            <person name="Ma J."/>
        </authorList>
    </citation>
    <scope>NUCLEOTIDE SEQUENCE [LARGE SCALE GENOMIC DNA]</scope>
    <source>
        <strain evidence="4">JCM 31319</strain>
    </source>
</reference>
<comment type="caution">
    <text evidence="3">The sequence shown here is derived from an EMBL/GenBank/DDBJ whole genome shotgun (WGS) entry which is preliminary data.</text>
</comment>
<comment type="domain">
    <text evidence="2">A Gly-cisPro motif from one monomer fits into the active site of the other monomer to allow specific chiral rejection of L-amino acids.</text>
</comment>
<dbReference type="InterPro" id="IPR023509">
    <property type="entry name" value="DTD-like_sf"/>
</dbReference>
<sequence length="152" mass="16511">MRVVIQRVTQATVEIEGKVKGQISLGLLLLVGITADDTEEDLKWMAGKIAGLRIFSDADAKMNLSLQDVQGDALLISQFTLYASTKKGNRPSYVNAAPPAVAVPLYERFVVLMEQALGKPVQTGEFGADMKVSLLNDGPVTIIMDTKQKDLF</sequence>
<dbReference type="EC" id="3.1.1.96" evidence="2"/>